<dbReference type="InterPro" id="IPR003660">
    <property type="entry name" value="HAMP_dom"/>
</dbReference>
<dbReference type="PROSITE" id="PS50885">
    <property type="entry name" value="HAMP"/>
    <property type="match status" value="1"/>
</dbReference>
<evidence type="ECO:0000256" key="10">
    <source>
        <dbReference type="PROSITE-ProRule" id="PRU00284"/>
    </source>
</evidence>
<dbReference type="Proteomes" id="UP000182945">
    <property type="component" value="Chromosome"/>
</dbReference>
<dbReference type="InterPro" id="IPR033479">
    <property type="entry name" value="dCache_1"/>
</dbReference>
<evidence type="ECO:0000259" key="13">
    <source>
        <dbReference type="PROSITE" id="PS50111"/>
    </source>
</evidence>
<comment type="similarity">
    <text evidence="9">Belongs to the methyl-accepting chemotaxis (MCP) protein family.</text>
</comment>
<keyword evidence="11" id="KW-0175">Coiled coil</keyword>
<evidence type="ECO:0000256" key="4">
    <source>
        <dbReference type="ARBA" id="ARBA00022500"/>
    </source>
</evidence>
<evidence type="ECO:0000256" key="8">
    <source>
        <dbReference type="ARBA" id="ARBA00023224"/>
    </source>
</evidence>
<keyword evidence="8 10" id="KW-0807">Transducer</keyword>
<keyword evidence="2" id="KW-1003">Cell membrane</keyword>
<dbReference type="Pfam" id="PF00015">
    <property type="entry name" value="MCPsignal"/>
    <property type="match status" value="1"/>
</dbReference>
<dbReference type="Pfam" id="PF00672">
    <property type="entry name" value="HAMP"/>
    <property type="match status" value="1"/>
</dbReference>
<evidence type="ECO:0000259" key="14">
    <source>
        <dbReference type="PROSITE" id="PS50885"/>
    </source>
</evidence>
<dbReference type="GO" id="GO:0007165">
    <property type="term" value="P:signal transduction"/>
    <property type="evidence" value="ECO:0007669"/>
    <property type="project" value="UniProtKB-KW"/>
</dbReference>
<evidence type="ECO:0000256" key="6">
    <source>
        <dbReference type="ARBA" id="ARBA00022989"/>
    </source>
</evidence>
<feature type="domain" description="Methyl-accepting transducer" evidence="13">
    <location>
        <begin position="386"/>
        <end position="636"/>
    </location>
</feature>
<dbReference type="CDD" id="cd18773">
    <property type="entry name" value="PDC1_HK_sensor"/>
    <property type="match status" value="1"/>
</dbReference>
<feature type="transmembrane region" description="Helical" evidence="12">
    <location>
        <begin position="291"/>
        <end position="313"/>
    </location>
</feature>
<evidence type="ECO:0000256" key="7">
    <source>
        <dbReference type="ARBA" id="ARBA00023136"/>
    </source>
</evidence>
<evidence type="ECO:0000313" key="15">
    <source>
        <dbReference type="EMBL" id="APC49178.1"/>
    </source>
</evidence>
<dbReference type="AlphaFoldDB" id="A0AAC9NLN6"/>
<dbReference type="EMBL" id="CP017962">
    <property type="protein sequence ID" value="APC49178.1"/>
    <property type="molecule type" value="Genomic_DNA"/>
</dbReference>
<dbReference type="SMART" id="SM00304">
    <property type="entry name" value="HAMP"/>
    <property type="match status" value="1"/>
</dbReference>
<dbReference type="InterPro" id="IPR004089">
    <property type="entry name" value="MCPsignal_dom"/>
</dbReference>
<dbReference type="Pfam" id="PF02743">
    <property type="entry name" value="dCache_1"/>
    <property type="match status" value="1"/>
</dbReference>
<dbReference type="Gene3D" id="3.30.450.20">
    <property type="entry name" value="PAS domain"/>
    <property type="match status" value="2"/>
</dbReference>
<dbReference type="GO" id="GO:0005886">
    <property type="term" value="C:plasma membrane"/>
    <property type="evidence" value="ECO:0007669"/>
    <property type="project" value="UniProtKB-SubCell"/>
</dbReference>
<dbReference type="SMART" id="SM00283">
    <property type="entry name" value="MA"/>
    <property type="match status" value="1"/>
</dbReference>
<dbReference type="GeneID" id="71515452"/>
<keyword evidence="7 12" id="KW-0472">Membrane</keyword>
<protein>
    <recommendedName>
        <fullName evidence="17">HAMP domain-containing protein</fullName>
    </recommendedName>
</protein>
<evidence type="ECO:0000256" key="5">
    <source>
        <dbReference type="ARBA" id="ARBA00022692"/>
    </source>
</evidence>
<dbReference type="InterPro" id="IPR029151">
    <property type="entry name" value="Sensor-like_sf"/>
</dbReference>
<dbReference type="PROSITE" id="PS50111">
    <property type="entry name" value="CHEMOTAXIS_TRANSDUC_2"/>
    <property type="match status" value="1"/>
</dbReference>
<comment type="subcellular location">
    <subcellularLocation>
        <location evidence="1">Cell membrane</location>
        <topology evidence="1">Multi-pass membrane protein</topology>
    </subcellularLocation>
</comment>
<feature type="domain" description="HAMP" evidence="14">
    <location>
        <begin position="315"/>
        <end position="367"/>
    </location>
</feature>
<evidence type="ECO:0000256" key="3">
    <source>
        <dbReference type="ARBA" id="ARBA00022481"/>
    </source>
</evidence>
<dbReference type="CDD" id="cd12912">
    <property type="entry name" value="PDC2_MCP_like"/>
    <property type="match status" value="1"/>
</dbReference>
<keyword evidence="3" id="KW-0488">Methylation</keyword>
<keyword evidence="4" id="KW-0145">Chemotaxis</keyword>
<reference evidence="15 16" key="1">
    <citation type="submission" date="2016-11" db="EMBL/GenBank/DDBJ databases">
        <title>Complete genome sequencing of Virgibacillus halodenitrificans PDB-F2.</title>
        <authorList>
            <person name="Sun Z."/>
            <person name="Zhou Y."/>
            <person name="Li H."/>
        </authorList>
    </citation>
    <scope>NUCLEOTIDE SEQUENCE [LARGE SCALE GENOMIC DNA]</scope>
    <source>
        <strain evidence="15 16">PDB-F2</strain>
    </source>
</reference>
<evidence type="ECO:0008006" key="17">
    <source>
        <dbReference type="Google" id="ProtNLM"/>
    </source>
</evidence>
<accession>A0AAC9NLN6</accession>
<dbReference type="Gene3D" id="1.10.287.950">
    <property type="entry name" value="Methyl-accepting chemotaxis protein"/>
    <property type="match status" value="1"/>
</dbReference>
<gene>
    <name evidence="15" type="ORF">BME96_13655</name>
</gene>
<sequence length="676" mass="75012">MKKKQKKKQGGFLKRTIQTQILFPFLVLILIAGLVVAGVSYFFSVNLTTKELTKNMQSQILVINDSFDMFFDNLERGIRRVASSEIVLEGEEEDSEELKQFLKRTGDANNSILNTYIGNEETGEIAIYPNTIFDSDYDPRERPWYKRAVEHDGAPVWTEPYEDAASGEMIVTIAQAYYNTKNEMLGVAALDVSIDTLVSMVDKVKIGDTGYATLIDTNGNLVVHPDKKLVGINIAKESFYKQMMKKGESGTVEYEQDGKEMVTGFVKNGITDWVINGTVNKHDFEQKSQSLLLPIGLTLLGIILLAVIASFIITKRITKPIKNLQNTMKEVENGDFLAHVEINRQDEIGQLSASFRNMVQQMREMMTKISTISVQVSEASQTLVKSAEENTSAANEVAVTMEEIASGATSQSELMEQNTIATDQLSTIINQFSSQNIQIQEESKSMNLASEQGLKTVDILKDQSNRTEKITNDVVQAIHSLDNRSASVSEIIGKISGIASQTNLLALNAAIEAARAGESGRGFAVVADEVRKLAEQSEHALKDISDIIAKMQEETKHTVDLIDETSEVIQSQTDAVSKTEQAFQDINKSIHVNSEMLLSTISLMDEMVNQEKIIADNTRNNASISQETAAGTEEISASVEEQTASMEQLNQLAGQLDRYSKNMQEELRQYKIKEKS</sequence>
<dbReference type="PANTHER" id="PTHR32089">
    <property type="entry name" value="METHYL-ACCEPTING CHEMOTAXIS PROTEIN MCPB"/>
    <property type="match status" value="1"/>
</dbReference>
<dbReference type="PANTHER" id="PTHR32089:SF114">
    <property type="entry name" value="METHYL-ACCEPTING CHEMOTAXIS PROTEIN MCPB"/>
    <property type="match status" value="1"/>
</dbReference>
<dbReference type="CDD" id="cd11386">
    <property type="entry name" value="MCP_signal"/>
    <property type="match status" value="1"/>
</dbReference>
<dbReference type="SUPFAM" id="SSF103190">
    <property type="entry name" value="Sensory domain-like"/>
    <property type="match status" value="2"/>
</dbReference>
<dbReference type="SUPFAM" id="SSF58104">
    <property type="entry name" value="Methyl-accepting chemotaxis protein (MCP) signaling domain"/>
    <property type="match status" value="1"/>
</dbReference>
<dbReference type="Gene3D" id="6.10.340.10">
    <property type="match status" value="1"/>
</dbReference>
<keyword evidence="5 12" id="KW-0812">Transmembrane</keyword>
<keyword evidence="6 12" id="KW-1133">Transmembrane helix</keyword>
<evidence type="ECO:0000256" key="12">
    <source>
        <dbReference type="SAM" id="Phobius"/>
    </source>
</evidence>
<evidence type="ECO:0000256" key="2">
    <source>
        <dbReference type="ARBA" id="ARBA00022475"/>
    </source>
</evidence>
<feature type="coiled-coil region" evidence="11">
    <location>
        <begin position="649"/>
        <end position="676"/>
    </location>
</feature>
<evidence type="ECO:0000256" key="11">
    <source>
        <dbReference type="SAM" id="Coils"/>
    </source>
</evidence>
<evidence type="ECO:0000256" key="1">
    <source>
        <dbReference type="ARBA" id="ARBA00004651"/>
    </source>
</evidence>
<evidence type="ECO:0000313" key="16">
    <source>
        <dbReference type="Proteomes" id="UP000182945"/>
    </source>
</evidence>
<dbReference type="GO" id="GO:0006935">
    <property type="term" value="P:chemotaxis"/>
    <property type="evidence" value="ECO:0007669"/>
    <property type="project" value="UniProtKB-KW"/>
</dbReference>
<dbReference type="RefSeq" id="WP_071649332.1">
    <property type="nucleotide sequence ID" value="NZ_CP017962.1"/>
</dbReference>
<name>A0AAC9NLN6_VIRHA</name>
<organism evidence="15 16">
    <name type="scientific">Virgibacillus halodenitrificans</name>
    <name type="common">Bacillus halodenitrificans</name>
    <dbReference type="NCBI Taxonomy" id="1482"/>
    <lineage>
        <taxon>Bacteria</taxon>
        <taxon>Bacillati</taxon>
        <taxon>Bacillota</taxon>
        <taxon>Bacilli</taxon>
        <taxon>Bacillales</taxon>
        <taxon>Bacillaceae</taxon>
        <taxon>Virgibacillus</taxon>
    </lineage>
</organism>
<dbReference type="KEGG" id="vhl:BME96_13655"/>
<proteinExistence type="inferred from homology"/>
<evidence type="ECO:0000256" key="9">
    <source>
        <dbReference type="ARBA" id="ARBA00029447"/>
    </source>
</evidence>
<dbReference type="CDD" id="cd06225">
    <property type="entry name" value="HAMP"/>
    <property type="match status" value="1"/>
</dbReference>
<feature type="transmembrane region" description="Helical" evidence="12">
    <location>
        <begin position="21"/>
        <end position="43"/>
    </location>
</feature>